<organism evidence="2 3">
    <name type="scientific">Pleurodeles waltl</name>
    <name type="common">Iberian ribbed newt</name>
    <dbReference type="NCBI Taxonomy" id="8319"/>
    <lineage>
        <taxon>Eukaryota</taxon>
        <taxon>Metazoa</taxon>
        <taxon>Chordata</taxon>
        <taxon>Craniata</taxon>
        <taxon>Vertebrata</taxon>
        <taxon>Euteleostomi</taxon>
        <taxon>Amphibia</taxon>
        <taxon>Batrachia</taxon>
        <taxon>Caudata</taxon>
        <taxon>Salamandroidea</taxon>
        <taxon>Salamandridae</taxon>
        <taxon>Pleurodelinae</taxon>
        <taxon>Pleurodeles</taxon>
    </lineage>
</organism>
<gene>
    <name evidence="2" type="ORF">NDU88_004389</name>
</gene>
<evidence type="ECO:0000313" key="2">
    <source>
        <dbReference type="EMBL" id="KAJ1125976.1"/>
    </source>
</evidence>
<reference evidence="2" key="1">
    <citation type="journal article" date="2022" name="bioRxiv">
        <title>Sequencing and chromosome-scale assembly of the giantPleurodeles waltlgenome.</title>
        <authorList>
            <person name="Brown T."/>
            <person name="Elewa A."/>
            <person name="Iarovenko S."/>
            <person name="Subramanian E."/>
            <person name="Araus A.J."/>
            <person name="Petzold A."/>
            <person name="Susuki M."/>
            <person name="Suzuki K.-i.T."/>
            <person name="Hayashi T."/>
            <person name="Toyoda A."/>
            <person name="Oliveira C."/>
            <person name="Osipova E."/>
            <person name="Leigh N.D."/>
            <person name="Simon A."/>
            <person name="Yun M.H."/>
        </authorList>
    </citation>
    <scope>NUCLEOTIDE SEQUENCE</scope>
    <source>
        <strain evidence="2">20211129_DDA</strain>
        <tissue evidence="2">Liver</tissue>
    </source>
</reference>
<protein>
    <submittedName>
        <fullName evidence="2">Uncharacterized protein</fullName>
    </submittedName>
</protein>
<dbReference type="AlphaFoldDB" id="A0AAV7PCC3"/>
<evidence type="ECO:0000313" key="3">
    <source>
        <dbReference type="Proteomes" id="UP001066276"/>
    </source>
</evidence>
<feature type="region of interest" description="Disordered" evidence="1">
    <location>
        <begin position="65"/>
        <end position="92"/>
    </location>
</feature>
<keyword evidence="3" id="KW-1185">Reference proteome</keyword>
<evidence type="ECO:0000256" key="1">
    <source>
        <dbReference type="SAM" id="MobiDB-lite"/>
    </source>
</evidence>
<accession>A0AAV7PCC3</accession>
<comment type="caution">
    <text evidence="2">The sequence shown here is derived from an EMBL/GenBank/DDBJ whole genome shotgun (WGS) entry which is preliminary data.</text>
</comment>
<sequence>MQRMRRSQPATIAHRTATLGCIEQHRDWETQLLLPQPQYLHRTTATIIHAVSKAKLATAASRLQATQNSLPPTGISAARARGLRPQSEPREAGCDKQALIETLAVIIDRTVVSAVNTGNQQSYCEC</sequence>
<dbReference type="Proteomes" id="UP001066276">
    <property type="component" value="Chromosome 7"/>
</dbReference>
<name>A0AAV7PCC3_PLEWA</name>
<dbReference type="EMBL" id="JANPWB010000011">
    <property type="protein sequence ID" value="KAJ1125976.1"/>
    <property type="molecule type" value="Genomic_DNA"/>
</dbReference>
<proteinExistence type="predicted"/>